<dbReference type="InterPro" id="IPR011006">
    <property type="entry name" value="CheY-like_superfamily"/>
</dbReference>
<dbReference type="RefSeq" id="WP_095998226.1">
    <property type="nucleotide sequence ID" value="NZ_NSLI01000003.1"/>
</dbReference>
<evidence type="ECO:0000313" key="3">
    <source>
        <dbReference type="EMBL" id="PAX07983.1"/>
    </source>
</evidence>
<evidence type="ECO:0000313" key="4">
    <source>
        <dbReference type="Proteomes" id="UP000218151"/>
    </source>
</evidence>
<evidence type="ECO:0000259" key="2">
    <source>
        <dbReference type="PROSITE" id="PS50110"/>
    </source>
</evidence>
<accession>A0A2A2SFK1</accession>
<dbReference type="OrthoDB" id="582170at2"/>
<sequence length="126" mass="13501">MTDERPLAGKRILVLEDDFYLASDEKELLERAGASVAGPFGRSCDERDLLDAGPVDAAVVDVNLGTGPDFGLARLLTDRGVPFVFVTGYDEAVIPDELSHAPRLEKPIRERELVAALTGLVAVPLG</sequence>
<organism evidence="3 4">
    <name type="scientific">Sphingomonas lenta</name>
    <dbReference type="NCBI Taxonomy" id="1141887"/>
    <lineage>
        <taxon>Bacteria</taxon>
        <taxon>Pseudomonadati</taxon>
        <taxon>Pseudomonadota</taxon>
        <taxon>Alphaproteobacteria</taxon>
        <taxon>Sphingomonadales</taxon>
        <taxon>Sphingomonadaceae</taxon>
        <taxon>Sphingomonas</taxon>
    </lineage>
</organism>
<reference evidence="4" key="1">
    <citation type="submission" date="2017-09" db="EMBL/GenBank/DDBJ databases">
        <authorList>
            <person name="Feng G."/>
            <person name="Zhu H."/>
        </authorList>
    </citation>
    <scope>NUCLEOTIDE SEQUENCE [LARGE SCALE GENOMIC DNA]</scope>
    <source>
        <strain evidence="4">1PNM-20</strain>
    </source>
</reference>
<dbReference type="PROSITE" id="PS50110">
    <property type="entry name" value="RESPONSE_REGULATORY"/>
    <property type="match status" value="1"/>
</dbReference>
<keyword evidence="1" id="KW-0597">Phosphoprotein</keyword>
<dbReference type="AlphaFoldDB" id="A0A2A2SFK1"/>
<dbReference type="Proteomes" id="UP000218151">
    <property type="component" value="Unassembled WGS sequence"/>
</dbReference>
<comment type="caution">
    <text evidence="3">The sequence shown here is derived from an EMBL/GenBank/DDBJ whole genome shotgun (WGS) entry which is preliminary data.</text>
</comment>
<name>A0A2A2SFK1_9SPHN</name>
<evidence type="ECO:0000256" key="1">
    <source>
        <dbReference type="PROSITE-ProRule" id="PRU00169"/>
    </source>
</evidence>
<dbReference type="GO" id="GO:0000160">
    <property type="term" value="P:phosphorelay signal transduction system"/>
    <property type="evidence" value="ECO:0007669"/>
    <property type="project" value="InterPro"/>
</dbReference>
<dbReference type="InterPro" id="IPR001789">
    <property type="entry name" value="Sig_transdc_resp-reg_receiver"/>
</dbReference>
<protein>
    <recommendedName>
        <fullName evidence="2">Response regulatory domain-containing protein</fullName>
    </recommendedName>
</protein>
<dbReference type="SUPFAM" id="SSF52172">
    <property type="entry name" value="CheY-like"/>
    <property type="match status" value="1"/>
</dbReference>
<feature type="domain" description="Response regulatory" evidence="2">
    <location>
        <begin position="11"/>
        <end position="121"/>
    </location>
</feature>
<gene>
    <name evidence="3" type="ORF">CKY28_10295</name>
</gene>
<dbReference type="Gene3D" id="3.40.50.2300">
    <property type="match status" value="1"/>
</dbReference>
<proteinExistence type="predicted"/>
<keyword evidence="4" id="KW-1185">Reference proteome</keyword>
<dbReference type="SMART" id="SM00448">
    <property type="entry name" value="REC"/>
    <property type="match status" value="1"/>
</dbReference>
<dbReference type="EMBL" id="NSLI01000003">
    <property type="protein sequence ID" value="PAX07983.1"/>
    <property type="molecule type" value="Genomic_DNA"/>
</dbReference>
<feature type="modified residue" description="4-aspartylphosphate" evidence="1">
    <location>
        <position position="61"/>
    </location>
</feature>